<dbReference type="AlphaFoldDB" id="A0A437JQ80"/>
<gene>
    <name evidence="1" type="ORF">ENE75_21590</name>
</gene>
<comment type="caution">
    <text evidence="1">The sequence shown here is derived from an EMBL/GenBank/DDBJ whole genome shotgun (WGS) entry which is preliminary data.</text>
</comment>
<dbReference type="Proteomes" id="UP000288178">
    <property type="component" value="Unassembled WGS sequence"/>
</dbReference>
<dbReference type="EMBL" id="SACT01000009">
    <property type="protein sequence ID" value="RVT48945.1"/>
    <property type="molecule type" value="Genomic_DNA"/>
</dbReference>
<protein>
    <submittedName>
        <fullName evidence="1">Uncharacterized protein</fullName>
    </submittedName>
</protein>
<dbReference type="OrthoDB" id="5510403at2"/>
<keyword evidence="2" id="KW-1185">Reference proteome</keyword>
<reference evidence="1 2" key="1">
    <citation type="submission" date="2019-01" db="EMBL/GenBank/DDBJ databases">
        <authorList>
            <person name="Chen W.-M."/>
        </authorList>
    </citation>
    <scope>NUCLEOTIDE SEQUENCE [LARGE SCALE GENOMIC DNA]</scope>
    <source>
        <strain evidence="1 2">ICH-3</strain>
    </source>
</reference>
<dbReference type="RefSeq" id="WP_128200563.1">
    <property type="nucleotide sequence ID" value="NZ_SACT01000009.1"/>
</dbReference>
<evidence type="ECO:0000313" key="1">
    <source>
        <dbReference type="EMBL" id="RVT48945.1"/>
    </source>
</evidence>
<sequence length="334" mass="35678">MARIAFRTLWTLEVRHAFWGGITDALRFVVPPATQQRLAGVHAMARERGGRLHVLMEVDEADAPRAPLTGVNLSFGLVPSSTAFAGVTADDGIAPGLVRAWDNSADPDTLAGPQGLQVTGHRPRLSAEDTARPLAMRLFDAAGALVMQTELQAADDGWTLPMALPRGDWFVEEQGLGPPVRRRLRVDPDLQGLWGLLDLNVAASHVAAGHTFTLDFAAASDTLRYYVVASHFDEAQFAQVNVVDAGAVADARPVIEFDRIAAAGFGASHLGTDLLDPAGDARIALFQSRAAVARRASGPRGLQLQRNGDVLVGHLPQPGADRHDAQFVVHLSQP</sequence>
<evidence type="ECO:0000313" key="2">
    <source>
        <dbReference type="Proteomes" id="UP000288178"/>
    </source>
</evidence>
<name>A0A437JQ80_9BURK</name>
<proteinExistence type="predicted"/>
<organism evidence="1 2">
    <name type="scientific">Rubrivivax albus</name>
    <dbReference type="NCBI Taxonomy" id="2499835"/>
    <lineage>
        <taxon>Bacteria</taxon>
        <taxon>Pseudomonadati</taxon>
        <taxon>Pseudomonadota</taxon>
        <taxon>Betaproteobacteria</taxon>
        <taxon>Burkholderiales</taxon>
        <taxon>Sphaerotilaceae</taxon>
        <taxon>Rubrivivax</taxon>
    </lineage>
</organism>
<accession>A0A437JQ80</accession>